<dbReference type="Pfam" id="PF01158">
    <property type="entry name" value="Ribosomal_L36e"/>
    <property type="match status" value="1"/>
</dbReference>
<comment type="subunit">
    <text evidence="2">Component of the large ribosomal subunit.</text>
</comment>
<accession>A0ABM0MN90</accession>
<proteinExistence type="inferred from homology"/>
<evidence type="ECO:0000256" key="4">
    <source>
        <dbReference type="ARBA" id="ARBA00023274"/>
    </source>
</evidence>
<dbReference type="RefSeq" id="XP_006821481.1">
    <property type="nucleotide sequence ID" value="XM_006821418.1"/>
</dbReference>
<dbReference type="Gene3D" id="1.10.10.1760">
    <property type="entry name" value="60S ribosomal protein L36"/>
    <property type="match status" value="1"/>
</dbReference>
<keyword evidence="6" id="KW-1185">Reference proteome</keyword>
<evidence type="ECO:0000256" key="2">
    <source>
        <dbReference type="ARBA" id="ARBA00011133"/>
    </source>
</evidence>
<dbReference type="InterPro" id="IPR000509">
    <property type="entry name" value="Ribosomal_eL36"/>
</dbReference>
<keyword evidence="4 5" id="KW-0687">Ribonucleoprotein</keyword>
<evidence type="ECO:0000256" key="3">
    <source>
        <dbReference type="ARBA" id="ARBA00022980"/>
    </source>
</evidence>
<dbReference type="PANTHER" id="PTHR10114">
    <property type="entry name" value="60S RIBOSOMAL PROTEIN L36"/>
    <property type="match status" value="1"/>
</dbReference>
<sequence>MWVLYFIHENRHHPFIWEHTTITHKLFICLKILAAMAVRHEMCVGLNKGHKVSKNVKRPRKKMVRKHVKFVRDIVREVCGFSPYERRAMELLKVNKDKRALKFVKKRLGTHKRGKRKREEMVNVLTAQRKAAQK</sequence>
<comment type="similarity">
    <text evidence="1 5">Belongs to the eukaryotic ribosomal protein eL36 family.</text>
</comment>
<evidence type="ECO:0000256" key="5">
    <source>
        <dbReference type="RuleBase" id="RU000665"/>
    </source>
</evidence>
<reference evidence="7" key="1">
    <citation type="submission" date="2025-08" db="UniProtKB">
        <authorList>
            <consortium name="RefSeq"/>
        </authorList>
    </citation>
    <scope>IDENTIFICATION</scope>
    <source>
        <tissue evidence="7">Testes</tissue>
    </source>
</reference>
<dbReference type="InterPro" id="IPR038097">
    <property type="entry name" value="Ribosomal_eL36_sf"/>
</dbReference>
<evidence type="ECO:0000256" key="1">
    <source>
        <dbReference type="ARBA" id="ARBA00006509"/>
    </source>
</evidence>
<evidence type="ECO:0000313" key="7">
    <source>
        <dbReference type="RefSeq" id="XP_006821481.1"/>
    </source>
</evidence>
<dbReference type="PROSITE" id="PS01190">
    <property type="entry name" value="RIBOSOMAL_L36E"/>
    <property type="match status" value="1"/>
</dbReference>
<dbReference type="Proteomes" id="UP000694865">
    <property type="component" value="Unplaced"/>
</dbReference>
<dbReference type="GeneID" id="100368594"/>
<gene>
    <name evidence="7" type="primary">LOC100368594</name>
</gene>
<name>A0ABM0MN90_SACKO</name>
<evidence type="ECO:0000313" key="6">
    <source>
        <dbReference type="Proteomes" id="UP000694865"/>
    </source>
</evidence>
<protein>
    <recommendedName>
        <fullName evidence="5">60S ribosomal protein L36</fullName>
    </recommendedName>
</protein>
<keyword evidence="3 5" id="KW-0689">Ribosomal protein</keyword>
<organism evidence="6 7">
    <name type="scientific">Saccoglossus kowalevskii</name>
    <name type="common">Acorn worm</name>
    <dbReference type="NCBI Taxonomy" id="10224"/>
    <lineage>
        <taxon>Eukaryota</taxon>
        <taxon>Metazoa</taxon>
        <taxon>Hemichordata</taxon>
        <taxon>Enteropneusta</taxon>
        <taxon>Harrimaniidae</taxon>
        <taxon>Saccoglossus</taxon>
    </lineage>
</organism>